<evidence type="ECO:0000313" key="3">
    <source>
        <dbReference type="Proteomes" id="UP001162090"/>
    </source>
</evidence>
<evidence type="ECO:0000256" key="1">
    <source>
        <dbReference type="SAM" id="MobiDB-lite"/>
    </source>
</evidence>
<protein>
    <recommendedName>
        <fullName evidence="4">YKR075C-like protein</fullName>
    </recommendedName>
</protein>
<evidence type="ECO:0000313" key="2">
    <source>
        <dbReference type="EMBL" id="CAI4045558.1"/>
    </source>
</evidence>
<sequence length="309" mass="36387">MTSLDDTIISYQNLMLLDNMTNYDKPAIDYFHHEFSDASLEMPASWTLLLKMRKHKLLRLPSCSSEDSLDYNMYLVRLHHCLWRRWSIKHYGLQSSKADPLSINWNKETDVTVLYGPDLTNINSVEDKMWPAQQQSGQKPLNNNLKSALKKNPETVFEEEVDEFNTTVDDNDVIAEFEDISCASSVDSHTSSIFDQHSTCTKVSSINEDIEDFELEKKEHLPRKLKFNDAVMRRDIDSKGAIHESLVNINDVQRPRHHRRHHHRHHRHHHQQTPPRTEERIKKTYSEFDNYSFGVMEDDDIFYKNQVVF</sequence>
<name>A0AA35NJR0_SACUV</name>
<evidence type="ECO:0008006" key="4">
    <source>
        <dbReference type="Google" id="ProtNLM"/>
    </source>
</evidence>
<gene>
    <name evidence="2" type="primary">SUVC11G2860</name>
    <name evidence="2" type="ORF">SUVC_11G2860</name>
</gene>
<dbReference type="GO" id="GO:0005773">
    <property type="term" value="C:vacuole"/>
    <property type="evidence" value="ECO:0007669"/>
    <property type="project" value="GOC"/>
</dbReference>
<accession>A0AA35NJR0</accession>
<dbReference type="PANTHER" id="PTHR28051:SF1">
    <property type="entry name" value="PROTEIN MTL1-RELATED"/>
    <property type="match status" value="1"/>
</dbReference>
<reference evidence="2" key="1">
    <citation type="submission" date="2022-10" db="EMBL/GenBank/DDBJ databases">
        <authorList>
            <person name="Byrne P K."/>
        </authorList>
    </citation>
    <scope>NUCLEOTIDE SEQUENCE</scope>
    <source>
        <strain evidence="2">CBS7001</strain>
    </source>
</reference>
<dbReference type="Proteomes" id="UP001162090">
    <property type="component" value="Chromosome 11"/>
</dbReference>
<organism evidence="2 3">
    <name type="scientific">Saccharomyces uvarum</name>
    <name type="common">Yeast</name>
    <name type="synonym">Saccharomyces bayanus var. uvarum</name>
    <dbReference type="NCBI Taxonomy" id="230603"/>
    <lineage>
        <taxon>Eukaryota</taxon>
        <taxon>Fungi</taxon>
        <taxon>Dikarya</taxon>
        <taxon>Ascomycota</taxon>
        <taxon>Saccharomycotina</taxon>
        <taxon>Saccharomycetes</taxon>
        <taxon>Saccharomycetales</taxon>
        <taxon>Saccharomycetaceae</taxon>
        <taxon>Saccharomyces</taxon>
    </lineage>
</organism>
<dbReference type="GO" id="GO:0042149">
    <property type="term" value="P:cellular response to glucose starvation"/>
    <property type="evidence" value="ECO:0007669"/>
    <property type="project" value="TreeGrafter"/>
</dbReference>
<feature type="region of interest" description="Disordered" evidence="1">
    <location>
        <begin position="254"/>
        <end position="278"/>
    </location>
</feature>
<dbReference type="EMBL" id="OX365922">
    <property type="protein sequence ID" value="CAI4045558.1"/>
    <property type="molecule type" value="Genomic_DNA"/>
</dbReference>
<dbReference type="InterPro" id="IPR052292">
    <property type="entry name" value="Glucose_repression_reg"/>
</dbReference>
<dbReference type="GO" id="GO:0007039">
    <property type="term" value="P:protein catabolic process in the vacuole"/>
    <property type="evidence" value="ECO:0007669"/>
    <property type="project" value="TreeGrafter"/>
</dbReference>
<dbReference type="PANTHER" id="PTHR28051">
    <property type="entry name" value="PROTEIN MTL1-RELATED"/>
    <property type="match status" value="1"/>
</dbReference>
<proteinExistence type="predicted"/>
<dbReference type="AlphaFoldDB" id="A0AA35NJR0"/>
<feature type="compositionally biased region" description="Basic residues" evidence="1">
    <location>
        <begin position="255"/>
        <end position="271"/>
    </location>
</feature>